<evidence type="ECO:0000313" key="1">
    <source>
        <dbReference type="EMBL" id="MFF5295006.1"/>
    </source>
</evidence>
<name>A0ABW6WS11_9ACTN</name>
<protein>
    <submittedName>
        <fullName evidence="1">Uncharacterized protein</fullName>
    </submittedName>
</protein>
<dbReference type="RefSeq" id="WP_020516878.1">
    <property type="nucleotide sequence ID" value="NZ_JBIAZU010000007.1"/>
</dbReference>
<dbReference type="EMBL" id="JBIAZU010000007">
    <property type="protein sequence ID" value="MFF5295006.1"/>
    <property type="molecule type" value="Genomic_DNA"/>
</dbReference>
<reference evidence="1 2" key="1">
    <citation type="submission" date="2024-10" db="EMBL/GenBank/DDBJ databases">
        <title>The Natural Products Discovery Center: Release of the First 8490 Sequenced Strains for Exploring Actinobacteria Biosynthetic Diversity.</title>
        <authorList>
            <person name="Kalkreuter E."/>
            <person name="Kautsar S.A."/>
            <person name="Yang D."/>
            <person name="Bader C.D."/>
            <person name="Teijaro C.N."/>
            <person name="Fluegel L."/>
            <person name="Davis C.M."/>
            <person name="Simpson J.R."/>
            <person name="Lauterbach L."/>
            <person name="Steele A.D."/>
            <person name="Gui C."/>
            <person name="Meng S."/>
            <person name="Li G."/>
            <person name="Viehrig K."/>
            <person name="Ye F."/>
            <person name="Su P."/>
            <person name="Kiefer A.F."/>
            <person name="Nichols A."/>
            <person name="Cepeda A.J."/>
            <person name="Yan W."/>
            <person name="Fan B."/>
            <person name="Jiang Y."/>
            <person name="Adhikari A."/>
            <person name="Zheng C.-J."/>
            <person name="Schuster L."/>
            <person name="Cowan T.M."/>
            <person name="Smanski M.J."/>
            <person name="Chevrette M.G."/>
            <person name="De Carvalho L.P.S."/>
            <person name="Shen B."/>
        </authorList>
    </citation>
    <scope>NUCLEOTIDE SEQUENCE [LARGE SCALE GENOMIC DNA]</scope>
    <source>
        <strain evidence="1 2">NPDC000087</strain>
    </source>
</reference>
<comment type="caution">
    <text evidence="1">The sequence shown here is derived from an EMBL/GenBank/DDBJ whole genome shotgun (WGS) entry which is preliminary data.</text>
</comment>
<accession>A0ABW6WS11</accession>
<dbReference type="Proteomes" id="UP001602245">
    <property type="component" value="Unassembled WGS sequence"/>
</dbReference>
<proteinExistence type="predicted"/>
<evidence type="ECO:0000313" key="2">
    <source>
        <dbReference type="Proteomes" id="UP001602245"/>
    </source>
</evidence>
<gene>
    <name evidence="1" type="ORF">ACFY35_36675</name>
</gene>
<organism evidence="1 2">
    <name type="scientific">Paractinoplanes globisporus</name>
    <dbReference type="NCBI Taxonomy" id="113565"/>
    <lineage>
        <taxon>Bacteria</taxon>
        <taxon>Bacillati</taxon>
        <taxon>Actinomycetota</taxon>
        <taxon>Actinomycetes</taxon>
        <taxon>Micromonosporales</taxon>
        <taxon>Micromonosporaceae</taxon>
        <taxon>Paractinoplanes</taxon>
    </lineage>
</organism>
<sequence length="121" mass="13463">MSRSVFSRELHHKPVPHTSWCARDHRCGLVDHRSADTIVKLPGHGRFIVTRVLGRDGNEYAEIRGFVRLHTTDAGARWQLGELINGLHRLLGYLALRRGVVRDGTAVGSGAPRPAIERRAA</sequence>
<keyword evidence="2" id="KW-1185">Reference proteome</keyword>